<dbReference type="EMBL" id="CAJVQB010008600">
    <property type="protein sequence ID" value="CAG8720937.1"/>
    <property type="molecule type" value="Genomic_DNA"/>
</dbReference>
<keyword evidence="1" id="KW-0175">Coiled coil</keyword>
<evidence type="ECO:0000256" key="1">
    <source>
        <dbReference type="SAM" id="Coils"/>
    </source>
</evidence>
<gene>
    <name evidence="2" type="ORF">GMARGA_LOCUS13517</name>
</gene>
<evidence type="ECO:0000313" key="2">
    <source>
        <dbReference type="EMBL" id="CAG8720937.1"/>
    </source>
</evidence>
<name>A0ABN7V4B6_GIGMA</name>
<dbReference type="Proteomes" id="UP000789901">
    <property type="component" value="Unassembled WGS sequence"/>
</dbReference>
<dbReference type="PANTHER" id="PTHR34714">
    <property type="entry name" value="EGF-LIKE DOMAIN-CONTAINING PROTEIN"/>
    <property type="match status" value="1"/>
</dbReference>
<dbReference type="PANTHER" id="PTHR34714:SF2">
    <property type="entry name" value="EGF-LIKE DOMAIN-CONTAINING PROTEIN"/>
    <property type="match status" value="1"/>
</dbReference>
<protein>
    <submittedName>
        <fullName evidence="2">9571_t:CDS:1</fullName>
    </submittedName>
</protein>
<comment type="caution">
    <text evidence="2">The sequence shown here is derived from an EMBL/GenBank/DDBJ whole genome shotgun (WGS) entry which is preliminary data.</text>
</comment>
<proteinExistence type="predicted"/>
<reference evidence="2 3" key="1">
    <citation type="submission" date="2021-06" db="EMBL/GenBank/DDBJ databases">
        <authorList>
            <person name="Kallberg Y."/>
            <person name="Tangrot J."/>
            <person name="Rosling A."/>
        </authorList>
    </citation>
    <scope>NUCLEOTIDE SEQUENCE [LARGE SCALE GENOMIC DNA]</scope>
    <source>
        <strain evidence="2 3">120-4 pot B 10/14</strain>
    </source>
</reference>
<feature type="coiled-coil region" evidence="1">
    <location>
        <begin position="387"/>
        <end position="421"/>
    </location>
</feature>
<sequence>MTITKDKDWKQIIQKFQDEIPSITSLDYNSSPCIIRSFFVDIDDVFNNIPFPYPDIRIYADVVRFSGKRHPPLENNSLFIFARQVEVEAHQFKEKIHIWLVSENTKNANFELYTSKVLGKLRVGTQLSTITVDVSDSIDIGTKVYLKNDTPIKEKISKVDENELDLGQDMRMFLGATFQIASISLNSFPNIAFPLLTWIQKVTASTIKGSDLYNQSSALLIYLANNNSGVIFVPFLSRKIYIESFESFLKISKKYETEYYRFIDKTETINDRRNSGKLMIQYYEDVSSANKKLISQAENDYKAAQIACDNAEVLLVIQMNKLRIVNENFRMELTKWEIVKSLEATKELCFAVLEFADAVAQLSIGNITKAPQTGDAIVKAADAVSKIEKIGNKMKKLVEVMNNLQKMVDNLSKTYSAVEKLITTTKGPSLENDLGLLEVNNRILTKTSHEDWNIFVLESKSLFQPIESEVPYAKTVLSEIEKFAAYGSAYNASKDGFISAGRALIELNLNQNISQNQVKNWQNYIDNLSRENKDYQLAAQMCFNRLLDLKRCLLLPLLNYIHAYEYWALSSSDVSPNMNKNISQFSEDLTKINEEFKGALTSFSPPPQTVKFKINFDPNKSESPEETYNANLLLSQMKEKNFAVFNIDLKNELFKNYDRIRVKTIRCYLKGVRASNINDKITIQISTSGVYYDKRKNNIYKFLSDQLLREFSYESNNNKNIITDGKIDEDFKDFYFQPTVFTQWKIKVPEEKNKGVDLFNVNSIKLRFFCSAIPLQL</sequence>
<accession>A0ABN7V4B6</accession>
<evidence type="ECO:0000313" key="3">
    <source>
        <dbReference type="Proteomes" id="UP000789901"/>
    </source>
</evidence>
<organism evidence="2 3">
    <name type="scientific">Gigaspora margarita</name>
    <dbReference type="NCBI Taxonomy" id="4874"/>
    <lineage>
        <taxon>Eukaryota</taxon>
        <taxon>Fungi</taxon>
        <taxon>Fungi incertae sedis</taxon>
        <taxon>Mucoromycota</taxon>
        <taxon>Glomeromycotina</taxon>
        <taxon>Glomeromycetes</taxon>
        <taxon>Diversisporales</taxon>
        <taxon>Gigasporaceae</taxon>
        <taxon>Gigaspora</taxon>
    </lineage>
</organism>
<keyword evidence="3" id="KW-1185">Reference proteome</keyword>